<keyword evidence="3" id="KW-0804">Transcription</keyword>
<dbReference type="Pfam" id="PF14525">
    <property type="entry name" value="AraC_binding_2"/>
    <property type="match status" value="1"/>
</dbReference>
<evidence type="ECO:0000313" key="5">
    <source>
        <dbReference type="EMBL" id="APT87916.1"/>
    </source>
</evidence>
<dbReference type="Gene3D" id="1.10.10.60">
    <property type="entry name" value="Homeodomain-like"/>
    <property type="match status" value="1"/>
</dbReference>
<evidence type="ECO:0000256" key="1">
    <source>
        <dbReference type="ARBA" id="ARBA00023015"/>
    </source>
</evidence>
<feature type="domain" description="HTH araC/xylS-type" evidence="4">
    <location>
        <begin position="207"/>
        <end position="308"/>
    </location>
</feature>
<evidence type="ECO:0000259" key="4">
    <source>
        <dbReference type="PROSITE" id="PS01124"/>
    </source>
</evidence>
<proteinExistence type="predicted"/>
<dbReference type="STRING" id="28028.CFLV_12670"/>
<dbReference type="InterPro" id="IPR009057">
    <property type="entry name" value="Homeodomain-like_sf"/>
</dbReference>
<evidence type="ECO:0000313" key="6">
    <source>
        <dbReference type="EMBL" id="GEB97495.1"/>
    </source>
</evidence>
<dbReference type="InterPro" id="IPR018060">
    <property type="entry name" value="HTH_AraC"/>
</dbReference>
<dbReference type="PANTHER" id="PTHR46796">
    <property type="entry name" value="HTH-TYPE TRANSCRIPTIONAL ACTIVATOR RHAS-RELATED"/>
    <property type="match status" value="1"/>
</dbReference>
<dbReference type="InterPro" id="IPR018062">
    <property type="entry name" value="HTH_AraC-typ_CS"/>
</dbReference>
<dbReference type="PANTHER" id="PTHR46796:SF6">
    <property type="entry name" value="ARAC SUBFAMILY"/>
    <property type="match status" value="1"/>
</dbReference>
<evidence type="ECO:0000256" key="3">
    <source>
        <dbReference type="ARBA" id="ARBA00023163"/>
    </source>
</evidence>
<evidence type="ECO:0000256" key="2">
    <source>
        <dbReference type="ARBA" id="ARBA00023125"/>
    </source>
</evidence>
<evidence type="ECO:0000313" key="7">
    <source>
        <dbReference type="Proteomes" id="UP000185479"/>
    </source>
</evidence>
<name>A0A1L7CPX1_CORFL</name>
<dbReference type="AlphaFoldDB" id="A0A1L7CPX1"/>
<keyword evidence="7" id="KW-1185">Reference proteome</keyword>
<keyword evidence="1" id="KW-0805">Transcription regulation</keyword>
<dbReference type="GO" id="GO:0043565">
    <property type="term" value="F:sequence-specific DNA binding"/>
    <property type="evidence" value="ECO:0007669"/>
    <property type="project" value="InterPro"/>
</dbReference>
<gene>
    <name evidence="6" type="primary">feaR</name>
    <name evidence="6" type="ORF">CFL01nite_09900</name>
    <name evidence="5" type="ORF">CFLV_12670</name>
</gene>
<sequence length="312" mass="34329">MPNTAIRRFDLASWRTTACLSFGKLDVAAATAPAQPFWAELLSTAVGDISLFDMHTAAHSVSRPASYISTADTSFCKLSLQLEGSSSLTQDGRTCHLLPGDLALYVTQRSYTLDYPGQQHSLVVHFPERLLNMSPHQVKSITARPISRNHGLGKVAVPLFEQLANNIDVLRGPHATALVHSALNVLVSVLSSELQAQDPVPENLLFTQAQAYITQHLGNDELSPHTIAAALFVSVRHLHARFAAEGLSVSTYIRTRRLECIRTELADPLHTQESIATISSRFGLHDPSHFSRIFKAEYKESPSAYRSRIVHC</sequence>
<dbReference type="GO" id="GO:0003700">
    <property type="term" value="F:DNA-binding transcription factor activity"/>
    <property type="evidence" value="ECO:0007669"/>
    <property type="project" value="InterPro"/>
</dbReference>
<dbReference type="PROSITE" id="PS00041">
    <property type="entry name" value="HTH_ARAC_FAMILY_1"/>
    <property type="match status" value="1"/>
</dbReference>
<dbReference type="InterPro" id="IPR035418">
    <property type="entry name" value="AraC-bd_2"/>
</dbReference>
<dbReference type="RefSeq" id="WP_075730837.1">
    <property type="nucleotide sequence ID" value="NZ_BJNB01000011.1"/>
</dbReference>
<reference evidence="5 7" key="1">
    <citation type="submission" date="2014-08" db="EMBL/GenBank/DDBJ databases">
        <title>Complete genome sequence of Corynebacterium flavescens OJ8(T)(=DSM 20296(T)), isolated from cheese.</title>
        <authorList>
            <person name="Ruckert C."/>
            <person name="Albersmeier A."/>
            <person name="Winkler A."/>
            <person name="Kalinowski J."/>
        </authorList>
    </citation>
    <scope>NUCLEOTIDE SEQUENCE [LARGE SCALE GENOMIC DNA]</scope>
    <source>
        <strain evidence="5 7">OJ8</strain>
    </source>
</reference>
<dbReference type="OrthoDB" id="9799345at2"/>
<reference evidence="6 8" key="2">
    <citation type="submission" date="2019-06" db="EMBL/GenBank/DDBJ databases">
        <title>Whole genome shotgun sequence of Corynebacterium flavescens NBRC 14136.</title>
        <authorList>
            <person name="Hosoyama A."/>
            <person name="Uohara A."/>
            <person name="Ohji S."/>
            <person name="Ichikawa N."/>
        </authorList>
    </citation>
    <scope>NUCLEOTIDE SEQUENCE [LARGE SCALE GENOMIC DNA]</scope>
    <source>
        <strain evidence="6 8">NBRC 14136</strain>
    </source>
</reference>
<protein>
    <submittedName>
        <fullName evidence="5">AraC family transcriptional regulator</fullName>
    </submittedName>
</protein>
<organism evidence="5 7">
    <name type="scientific">Corynebacterium flavescens</name>
    <dbReference type="NCBI Taxonomy" id="28028"/>
    <lineage>
        <taxon>Bacteria</taxon>
        <taxon>Bacillati</taxon>
        <taxon>Actinomycetota</taxon>
        <taxon>Actinomycetes</taxon>
        <taxon>Mycobacteriales</taxon>
        <taxon>Corynebacteriaceae</taxon>
        <taxon>Corynebacterium</taxon>
    </lineage>
</organism>
<dbReference type="EMBL" id="CP009246">
    <property type="protein sequence ID" value="APT87916.1"/>
    <property type="molecule type" value="Genomic_DNA"/>
</dbReference>
<keyword evidence="2" id="KW-0238">DNA-binding</keyword>
<accession>A0A1L7CPX1</accession>
<dbReference type="GeneID" id="82881514"/>
<evidence type="ECO:0000313" key="8">
    <source>
        <dbReference type="Proteomes" id="UP000315353"/>
    </source>
</evidence>
<dbReference type="PROSITE" id="PS01124">
    <property type="entry name" value="HTH_ARAC_FAMILY_2"/>
    <property type="match status" value="1"/>
</dbReference>
<dbReference type="InterPro" id="IPR050204">
    <property type="entry name" value="AraC_XylS_family_regulators"/>
</dbReference>
<dbReference type="Proteomes" id="UP000315353">
    <property type="component" value="Unassembled WGS sequence"/>
</dbReference>
<dbReference type="SUPFAM" id="SSF46689">
    <property type="entry name" value="Homeodomain-like"/>
    <property type="match status" value="1"/>
</dbReference>
<dbReference type="KEGG" id="cfc:CFLV_12670"/>
<dbReference type="Proteomes" id="UP000185479">
    <property type="component" value="Chromosome"/>
</dbReference>
<dbReference type="EMBL" id="BJNB01000011">
    <property type="protein sequence ID" value="GEB97495.1"/>
    <property type="molecule type" value="Genomic_DNA"/>
</dbReference>
<dbReference type="SMART" id="SM00342">
    <property type="entry name" value="HTH_ARAC"/>
    <property type="match status" value="1"/>
</dbReference>
<dbReference type="Pfam" id="PF12833">
    <property type="entry name" value="HTH_18"/>
    <property type="match status" value="1"/>
</dbReference>